<dbReference type="GO" id="GO:0016740">
    <property type="term" value="F:transferase activity"/>
    <property type="evidence" value="ECO:0007669"/>
    <property type="project" value="UniProtKB-KW"/>
</dbReference>
<dbReference type="PATRIC" id="fig|2209.69.peg.380"/>
<dbReference type="AlphaFoldDB" id="A0A0F8HEA0"/>
<gene>
    <name evidence="2" type="ORF">DU43_01650</name>
</gene>
<name>A0A0F8HEA0_METMZ</name>
<organism evidence="2">
    <name type="scientific">Methanosarcina mazei</name>
    <name type="common">Methanosarcina frisia</name>
    <dbReference type="NCBI Taxonomy" id="2209"/>
    <lineage>
        <taxon>Archaea</taxon>
        <taxon>Methanobacteriati</taxon>
        <taxon>Methanobacteriota</taxon>
        <taxon>Stenosarchaea group</taxon>
        <taxon>Methanomicrobia</taxon>
        <taxon>Methanosarcinales</taxon>
        <taxon>Methanosarcinaceae</taxon>
        <taxon>Methanosarcina</taxon>
    </lineage>
</organism>
<comment type="caution">
    <text evidence="2">The sequence shown here is derived from an EMBL/GenBank/DDBJ whole genome shotgun (WGS) entry which is preliminary data.</text>
</comment>
<evidence type="ECO:0000313" key="2">
    <source>
        <dbReference type="EMBL" id="KKG76012.1"/>
    </source>
</evidence>
<keyword evidence="2" id="KW-0808">Transferase</keyword>
<accession>A0A0F8HEA0</accession>
<protein>
    <submittedName>
        <fullName evidence="2">Polysaccharide pyruvyl transferase</fullName>
    </submittedName>
</protein>
<feature type="domain" description="Polysaccharide pyruvyl transferase" evidence="1">
    <location>
        <begin position="17"/>
        <end position="338"/>
    </location>
</feature>
<proteinExistence type="predicted"/>
<dbReference type="InterPro" id="IPR007345">
    <property type="entry name" value="Polysacch_pyruvyl_Trfase"/>
</dbReference>
<reference evidence="2" key="1">
    <citation type="journal article" date="2015" name="ISME J.">
        <title>Genomic and phenotypic differentiation among Methanosarcina mazei populations from Columbia River sediment.</title>
        <authorList>
            <person name="Youngblut N.D."/>
            <person name="Wirth J.S."/>
            <person name="Henriksen J.R."/>
            <person name="Smith M."/>
            <person name="Simon H."/>
            <person name="Metcalf W.W."/>
            <person name="Whitaker R.J."/>
        </authorList>
    </citation>
    <scope>NUCLEOTIDE SEQUENCE [LARGE SCALE GENOMIC DNA]</scope>
    <source>
        <strain evidence="2">3.H.A.1A.1</strain>
    </source>
</reference>
<dbReference type="Pfam" id="PF04230">
    <property type="entry name" value="PS_pyruv_trans"/>
    <property type="match status" value="1"/>
</dbReference>
<sequence length="406" mass="46569">MTQKSTFILAGNGPYENRGCEAIVRGTIKILRYHYRDPNFLCLSFYKNKEQFEKQCNEEYDPEIIHKKASKRQSIFDVNWILRSSLKGVYSKPYKDWIYKEMIPYIENSNAVLSIGGDNYSLDYGIPSLFTDLDDVVLKRRRPIIIWGASVGPFDTMPEYEKYIKKHLQSVSGIFARESATIEYLQKIGVRDNVYKVADPAFLMDACEPQSEKKIEIENDSIGINLSPLMAKYTSNGNIELWINTATQIIKEISRTIDNKIYLIPHVTIPKANDYLFLKEIKSRIKDSEEKVILIPPIYNASETKWIISKMKLFAGARTHSTIASLSSNVPTLSFAYSIKAKGINQDIFGHDDYCLNPERLRPKTVAEKLNEMLEINTEIRSCLKVSIPKIEKNALLSGEYLQKIT</sequence>
<evidence type="ECO:0000259" key="1">
    <source>
        <dbReference type="Pfam" id="PF04230"/>
    </source>
</evidence>
<dbReference type="EMBL" id="JJPM01000129">
    <property type="protein sequence ID" value="KKG76012.1"/>
    <property type="molecule type" value="Genomic_DNA"/>
</dbReference>
<dbReference type="PANTHER" id="PTHR36836">
    <property type="entry name" value="COLANIC ACID BIOSYNTHESIS PROTEIN WCAK"/>
    <property type="match status" value="1"/>
</dbReference>
<dbReference type="PANTHER" id="PTHR36836:SF1">
    <property type="entry name" value="COLANIC ACID BIOSYNTHESIS PROTEIN WCAK"/>
    <property type="match status" value="1"/>
</dbReference>